<evidence type="ECO:0000313" key="2">
    <source>
        <dbReference type="EMBL" id="KAK5964765.1"/>
    </source>
</evidence>
<dbReference type="Proteomes" id="UP001331761">
    <property type="component" value="Unassembled WGS sequence"/>
</dbReference>
<comment type="caution">
    <text evidence="2">The sequence shown here is derived from an EMBL/GenBank/DDBJ whole genome shotgun (WGS) entry which is preliminary data.</text>
</comment>
<protein>
    <submittedName>
        <fullName evidence="2">Uncharacterized protein</fullName>
    </submittedName>
</protein>
<accession>A0AAN8F9A9</accession>
<evidence type="ECO:0000313" key="3">
    <source>
        <dbReference type="Proteomes" id="UP001331761"/>
    </source>
</evidence>
<evidence type="ECO:0000256" key="1">
    <source>
        <dbReference type="SAM" id="Phobius"/>
    </source>
</evidence>
<feature type="non-terminal residue" evidence="2">
    <location>
        <position position="90"/>
    </location>
</feature>
<sequence>MRRRTSRAPMERIREAHSDLVCCLYNSHGEVYDDNIDYVEAIFGLPREKIFYVLSAVVALYLVIGTAAQIVCNMIGFGYPAYASVKVYHL</sequence>
<dbReference type="EMBL" id="WIXE01025357">
    <property type="protein sequence ID" value="KAK5964765.1"/>
    <property type="molecule type" value="Genomic_DNA"/>
</dbReference>
<keyword evidence="1" id="KW-0812">Transmembrane</keyword>
<dbReference type="AlphaFoldDB" id="A0AAN8F9A9"/>
<name>A0AAN8F9A9_TRICO</name>
<proteinExistence type="predicted"/>
<keyword evidence="3" id="KW-1185">Reference proteome</keyword>
<keyword evidence="1" id="KW-0472">Membrane</keyword>
<reference evidence="2 3" key="1">
    <citation type="submission" date="2019-10" db="EMBL/GenBank/DDBJ databases">
        <title>Assembly and Annotation for the nematode Trichostrongylus colubriformis.</title>
        <authorList>
            <person name="Martin J."/>
        </authorList>
    </citation>
    <scope>NUCLEOTIDE SEQUENCE [LARGE SCALE GENOMIC DNA]</scope>
    <source>
        <strain evidence="2">G859</strain>
        <tissue evidence="2">Whole worm</tissue>
    </source>
</reference>
<feature type="transmembrane region" description="Helical" evidence="1">
    <location>
        <begin position="50"/>
        <end position="71"/>
    </location>
</feature>
<gene>
    <name evidence="2" type="ORF">GCK32_019953</name>
</gene>
<organism evidence="2 3">
    <name type="scientific">Trichostrongylus colubriformis</name>
    <name type="common">Black scour worm</name>
    <dbReference type="NCBI Taxonomy" id="6319"/>
    <lineage>
        <taxon>Eukaryota</taxon>
        <taxon>Metazoa</taxon>
        <taxon>Ecdysozoa</taxon>
        <taxon>Nematoda</taxon>
        <taxon>Chromadorea</taxon>
        <taxon>Rhabditida</taxon>
        <taxon>Rhabditina</taxon>
        <taxon>Rhabditomorpha</taxon>
        <taxon>Strongyloidea</taxon>
        <taxon>Trichostrongylidae</taxon>
        <taxon>Trichostrongylus</taxon>
    </lineage>
</organism>
<keyword evidence="1" id="KW-1133">Transmembrane helix</keyword>